<evidence type="ECO:0000313" key="9">
    <source>
        <dbReference type="Proteomes" id="UP000011704"/>
    </source>
</evidence>
<evidence type="ECO:0000259" key="7">
    <source>
        <dbReference type="Pfam" id="PF22692"/>
    </source>
</evidence>
<organism evidence="8 9">
    <name type="scientific">Nitrospina gracilis (strain 3/211)</name>
    <dbReference type="NCBI Taxonomy" id="1266370"/>
    <lineage>
        <taxon>Bacteria</taxon>
        <taxon>Pseudomonadati</taxon>
        <taxon>Nitrospinota/Tectimicrobiota group</taxon>
        <taxon>Nitrospinota</taxon>
        <taxon>Nitrospinia</taxon>
        <taxon>Nitrospinales</taxon>
        <taxon>Nitrospinaceae</taxon>
        <taxon>Nitrospina</taxon>
    </lineage>
</organism>
<dbReference type="PANTHER" id="PTHR30435:SF19">
    <property type="entry name" value="FLAGELLAR BASAL-BODY ROD PROTEIN FLGG"/>
    <property type="match status" value="1"/>
</dbReference>
<evidence type="ECO:0000313" key="8">
    <source>
        <dbReference type="EMBL" id="CCQ89889.1"/>
    </source>
</evidence>
<keyword evidence="3 4" id="KW-0975">Bacterial flagellum</keyword>
<gene>
    <name evidence="8" type="ORF">NITGR_180019</name>
</gene>
<evidence type="ECO:0000256" key="2">
    <source>
        <dbReference type="ARBA" id="ARBA00009677"/>
    </source>
</evidence>
<dbReference type="InterPro" id="IPR020013">
    <property type="entry name" value="Flagellar_FlgE/F/G"/>
</dbReference>
<dbReference type="Pfam" id="PF00460">
    <property type="entry name" value="Flg_bb_rod"/>
    <property type="match status" value="1"/>
</dbReference>
<keyword evidence="8" id="KW-0282">Flagellum</keyword>
<keyword evidence="8" id="KW-0966">Cell projection</keyword>
<keyword evidence="8" id="KW-0969">Cilium</keyword>
<dbReference type="NCBIfam" id="TIGR03506">
    <property type="entry name" value="FlgEFG_subfam"/>
    <property type="match status" value="2"/>
</dbReference>
<dbReference type="OrthoDB" id="9800375at2"/>
<dbReference type="PANTHER" id="PTHR30435">
    <property type="entry name" value="FLAGELLAR PROTEIN"/>
    <property type="match status" value="1"/>
</dbReference>
<dbReference type="EMBL" id="CAQJ01000020">
    <property type="protein sequence ID" value="CCQ89889.1"/>
    <property type="molecule type" value="Genomic_DNA"/>
</dbReference>
<evidence type="ECO:0000256" key="1">
    <source>
        <dbReference type="ARBA" id="ARBA00004117"/>
    </source>
</evidence>
<protein>
    <submittedName>
        <fullName evidence="8">Putative Flagellar basal-body rod protein flgG</fullName>
    </submittedName>
</protein>
<dbReference type="GO" id="GO:0071978">
    <property type="term" value="P:bacterial-type flagellum-dependent swarming motility"/>
    <property type="evidence" value="ECO:0007669"/>
    <property type="project" value="TreeGrafter"/>
</dbReference>
<dbReference type="Proteomes" id="UP000011704">
    <property type="component" value="Unassembled WGS sequence"/>
</dbReference>
<comment type="caution">
    <text evidence="8">The sequence shown here is derived from an EMBL/GenBank/DDBJ whole genome shotgun (WGS) entry which is preliminary data.</text>
</comment>
<accession>M1YWL5</accession>
<dbReference type="STRING" id="1266370.NITGR_180019"/>
<dbReference type="InterPro" id="IPR053967">
    <property type="entry name" value="LlgE_F_G-like_D1"/>
</dbReference>
<dbReference type="InterPro" id="IPR019776">
    <property type="entry name" value="Flagellar_basal_body_rod_CS"/>
</dbReference>
<reference evidence="8 9" key="1">
    <citation type="journal article" date="2013" name="Front. Microbiol.">
        <title>The genome of Nitrospina gracilis illuminates the metabolism and evolution of the major marine nitrite oxidizer.</title>
        <authorList>
            <person name="Luecker S."/>
            <person name="Nowka B."/>
            <person name="Rattei T."/>
            <person name="Spieck E."/>
            <person name="and Daims H."/>
        </authorList>
    </citation>
    <scope>NUCLEOTIDE SEQUENCE [LARGE SCALE GENOMIC DNA]</scope>
    <source>
        <strain evidence="8 9">3/211</strain>
    </source>
</reference>
<dbReference type="AlphaFoldDB" id="M1YWL5"/>
<comment type="similarity">
    <text evidence="2 4">Belongs to the flagella basal body rod proteins family.</text>
</comment>
<dbReference type="InterPro" id="IPR012836">
    <property type="entry name" value="FlgF"/>
</dbReference>
<dbReference type="InterPro" id="IPR037925">
    <property type="entry name" value="FlgE/F/G-like"/>
</dbReference>
<dbReference type="HOGENOM" id="CLU_013687_0_0_0"/>
<dbReference type="NCBIfam" id="TIGR02490">
    <property type="entry name" value="flgF"/>
    <property type="match status" value="1"/>
</dbReference>
<dbReference type="InterPro" id="IPR001444">
    <property type="entry name" value="Flag_bb_rod_N"/>
</dbReference>
<feature type="domain" description="Flagellar basal body rod protein N-terminal" evidence="5">
    <location>
        <begin position="5"/>
        <end position="35"/>
    </location>
</feature>
<feature type="domain" description="Flagellar hook protein FlgE/F/G-like D1" evidence="7">
    <location>
        <begin position="98"/>
        <end position="164"/>
    </location>
</feature>
<dbReference type="InParanoid" id="M1YWL5"/>
<proteinExistence type="inferred from homology"/>
<dbReference type="PROSITE" id="PS00588">
    <property type="entry name" value="FLAGELLA_BB_ROD"/>
    <property type="match status" value="1"/>
</dbReference>
<keyword evidence="9" id="KW-1185">Reference proteome</keyword>
<comment type="subcellular location">
    <subcellularLocation>
        <location evidence="1 4">Bacterial flagellum basal body</location>
    </subcellularLocation>
</comment>
<dbReference type="InterPro" id="IPR010930">
    <property type="entry name" value="Flg_bb/hook_C_dom"/>
</dbReference>
<dbReference type="Pfam" id="PF22692">
    <property type="entry name" value="LlgE_F_G_D1"/>
    <property type="match status" value="1"/>
</dbReference>
<name>M1YWL5_NITG3</name>
<evidence type="ECO:0000259" key="6">
    <source>
        <dbReference type="Pfam" id="PF06429"/>
    </source>
</evidence>
<dbReference type="Pfam" id="PF06429">
    <property type="entry name" value="Flg_bbr_C"/>
    <property type="match status" value="1"/>
</dbReference>
<dbReference type="SUPFAM" id="SSF117143">
    <property type="entry name" value="Flagellar hook protein flgE"/>
    <property type="match status" value="1"/>
</dbReference>
<sequence>MLEGLYIASSAGVKQQRKLEVISNNMANVNTPGFKKDALVFKELVPPFMAPQSMEANRNSLLPTNLSNHGVSYVDVAGQTTDLRQGTLNNTGNPFDLAMQGDGFLVVETPDGPRYTRTGSFKVDDQRRLVDKDGNVLKGVGETNILLPLDNQVISVDKVGTISVRINQEVQNIGQLKVVQFENPKLLKKEGDSLYSMSDPDQLPIPVENPNIQQGFIENSNVSAVEEMTKMIQTVRTFEAYQKIIQSIDEADQQSVNSIARLA</sequence>
<dbReference type="RefSeq" id="WP_005006777.1">
    <property type="nucleotide sequence ID" value="NZ_HG422173.1"/>
</dbReference>
<feature type="domain" description="Flagellar basal-body/hook protein C-terminal" evidence="6">
    <location>
        <begin position="213"/>
        <end position="256"/>
    </location>
</feature>
<evidence type="ECO:0000256" key="3">
    <source>
        <dbReference type="ARBA" id="ARBA00023143"/>
    </source>
</evidence>
<evidence type="ECO:0000259" key="5">
    <source>
        <dbReference type="Pfam" id="PF00460"/>
    </source>
</evidence>
<dbReference type="GO" id="GO:0030694">
    <property type="term" value="C:bacterial-type flagellum basal body, rod"/>
    <property type="evidence" value="ECO:0007669"/>
    <property type="project" value="InterPro"/>
</dbReference>
<evidence type="ECO:0000256" key="4">
    <source>
        <dbReference type="RuleBase" id="RU362116"/>
    </source>
</evidence>